<dbReference type="PANTHER" id="PTHR43800:SF1">
    <property type="entry name" value="PEPTIDYL-LYSINE N-ACETYLTRANSFERASE YJAB"/>
    <property type="match status" value="1"/>
</dbReference>
<dbReference type="CDD" id="cd04301">
    <property type="entry name" value="NAT_SF"/>
    <property type="match status" value="1"/>
</dbReference>
<evidence type="ECO:0000313" key="4">
    <source>
        <dbReference type="EMBL" id="MBC5725960.1"/>
    </source>
</evidence>
<comment type="caution">
    <text evidence="4">The sequence shown here is derived from an EMBL/GenBank/DDBJ whole genome shotgun (WGS) entry which is preliminary data.</text>
</comment>
<name>A0A923LV72_9FIRM</name>
<dbReference type="Pfam" id="PF13508">
    <property type="entry name" value="Acetyltransf_7"/>
    <property type="match status" value="1"/>
</dbReference>
<keyword evidence="1" id="KW-0808">Transferase</keyword>
<dbReference type="PROSITE" id="PS51186">
    <property type="entry name" value="GNAT"/>
    <property type="match status" value="1"/>
</dbReference>
<dbReference type="Gene3D" id="3.40.630.30">
    <property type="match status" value="1"/>
</dbReference>
<evidence type="ECO:0000256" key="2">
    <source>
        <dbReference type="ARBA" id="ARBA00023315"/>
    </source>
</evidence>
<organism evidence="4 5">
    <name type="scientific">Agathobaculum faecis</name>
    <dbReference type="NCBI Taxonomy" id="2763013"/>
    <lineage>
        <taxon>Bacteria</taxon>
        <taxon>Bacillati</taxon>
        <taxon>Bacillota</taxon>
        <taxon>Clostridia</taxon>
        <taxon>Eubacteriales</taxon>
        <taxon>Butyricicoccaceae</taxon>
        <taxon>Agathobaculum</taxon>
    </lineage>
</organism>
<dbReference type="PANTHER" id="PTHR43800">
    <property type="entry name" value="PEPTIDYL-LYSINE N-ACETYLTRANSFERASE YJAB"/>
    <property type="match status" value="1"/>
</dbReference>
<evidence type="ECO:0000256" key="1">
    <source>
        <dbReference type="ARBA" id="ARBA00022679"/>
    </source>
</evidence>
<dbReference type="RefSeq" id="WP_054327342.1">
    <property type="nucleotide sequence ID" value="NZ_JACOPL010000009.1"/>
</dbReference>
<dbReference type="AlphaFoldDB" id="A0A923LV72"/>
<dbReference type="GO" id="GO:0016747">
    <property type="term" value="F:acyltransferase activity, transferring groups other than amino-acyl groups"/>
    <property type="evidence" value="ECO:0007669"/>
    <property type="project" value="InterPro"/>
</dbReference>
<dbReference type="SUPFAM" id="SSF55729">
    <property type="entry name" value="Acyl-CoA N-acyltransferases (Nat)"/>
    <property type="match status" value="1"/>
</dbReference>
<dbReference type="EMBL" id="JACOPL010000009">
    <property type="protein sequence ID" value="MBC5725960.1"/>
    <property type="molecule type" value="Genomic_DNA"/>
</dbReference>
<evidence type="ECO:0000313" key="5">
    <source>
        <dbReference type="Proteomes" id="UP000606499"/>
    </source>
</evidence>
<feature type="domain" description="N-acetyltransferase" evidence="3">
    <location>
        <begin position="12"/>
        <end position="149"/>
    </location>
</feature>
<keyword evidence="2" id="KW-0012">Acyltransferase</keyword>
<reference evidence="4" key="1">
    <citation type="submission" date="2020-08" db="EMBL/GenBank/DDBJ databases">
        <title>Genome public.</title>
        <authorList>
            <person name="Liu C."/>
            <person name="Sun Q."/>
        </authorList>
    </citation>
    <scope>NUCLEOTIDE SEQUENCE</scope>
    <source>
        <strain evidence="4">NSJ-28</strain>
    </source>
</reference>
<evidence type="ECO:0000259" key="3">
    <source>
        <dbReference type="PROSITE" id="PS51186"/>
    </source>
</evidence>
<protein>
    <submittedName>
        <fullName evidence="4">GNAT family N-acetyltransferase</fullName>
    </submittedName>
</protein>
<gene>
    <name evidence="4" type="ORF">H8S45_10885</name>
</gene>
<dbReference type="InterPro" id="IPR016181">
    <property type="entry name" value="Acyl_CoA_acyltransferase"/>
</dbReference>
<sequence length="161" mass="18497">MRIMEPESRPQALIRQLLTVWEGAVKQTHLFLSAEEIEKIKQYVPQALRVVPHLVVLENRDGVPVAFMGIEERNLEMLFVAPEQRGQGWGKSLIEYGVERYGIETVGVNEQNPQARGFYEHLGFVVYERKNHDEQGNPYPILYMRRSSAAESGWETGIAQE</sequence>
<keyword evidence="5" id="KW-1185">Reference proteome</keyword>
<dbReference type="InterPro" id="IPR000182">
    <property type="entry name" value="GNAT_dom"/>
</dbReference>
<dbReference type="Proteomes" id="UP000606499">
    <property type="component" value="Unassembled WGS sequence"/>
</dbReference>
<proteinExistence type="predicted"/>
<accession>A0A923LV72</accession>